<comment type="subcellular location">
    <subcellularLocation>
        <location evidence="1">Virion</location>
    </subcellularLocation>
</comment>
<dbReference type="Proteomes" id="UP001057025">
    <property type="component" value="Chromosome"/>
</dbReference>
<dbReference type="InterPro" id="IPR024455">
    <property type="entry name" value="Phage_capsid"/>
</dbReference>
<evidence type="ECO:0000256" key="1">
    <source>
        <dbReference type="ARBA" id="ARBA00004328"/>
    </source>
</evidence>
<keyword evidence="5" id="KW-1185">Reference proteome</keyword>
<dbReference type="InterPro" id="IPR054612">
    <property type="entry name" value="Phage_capsid-like_C"/>
</dbReference>
<feature type="region of interest" description="Disordered" evidence="2">
    <location>
        <begin position="71"/>
        <end position="98"/>
    </location>
</feature>
<evidence type="ECO:0000313" key="5">
    <source>
        <dbReference type="Proteomes" id="UP001057025"/>
    </source>
</evidence>
<dbReference type="NCBIfam" id="TIGR01554">
    <property type="entry name" value="major_cap_HK97"/>
    <property type="match status" value="1"/>
</dbReference>
<evidence type="ECO:0000259" key="3">
    <source>
        <dbReference type="Pfam" id="PF05065"/>
    </source>
</evidence>
<evidence type="ECO:0000256" key="2">
    <source>
        <dbReference type="SAM" id="MobiDB-lite"/>
    </source>
</evidence>
<dbReference type="RefSeq" id="WP_252796765.1">
    <property type="nucleotide sequence ID" value="NZ_CP097118.1"/>
</dbReference>
<reference evidence="4" key="1">
    <citation type="submission" date="2022-05" db="EMBL/GenBank/DDBJ databases">
        <authorList>
            <person name="Oliphant S.A."/>
            <person name="Watson-Haigh N.S."/>
            <person name="Sumby K.M."/>
            <person name="Gardner J.M."/>
            <person name="Jiranek V."/>
        </authorList>
    </citation>
    <scope>NUCLEOTIDE SEQUENCE</scope>
    <source>
        <strain evidence="4">KI11_C11</strain>
    </source>
</reference>
<protein>
    <submittedName>
        <fullName evidence="4">Phage major capsid protein</fullName>
    </submittedName>
</protein>
<dbReference type="EMBL" id="CP097118">
    <property type="protein sequence ID" value="USS87469.1"/>
    <property type="molecule type" value="Genomic_DNA"/>
</dbReference>
<name>A0ABY5BUP2_9LACO</name>
<dbReference type="Pfam" id="PF05065">
    <property type="entry name" value="Phage_capsid"/>
    <property type="match status" value="1"/>
</dbReference>
<feature type="domain" description="Phage capsid-like C-terminal" evidence="3">
    <location>
        <begin position="130"/>
        <end position="417"/>
    </location>
</feature>
<sequence length="447" mass="49124">MPTNFKVPGLNVNDAQKKLTDLSNKLTDAYKAKEELMNQADASVKDLKAAADKVASLQAKVDIAQSDYEKAQKSLTDDQKIPVDDKKGTPGKPSDNSKAIFGNDIYNLARKNFGQIVNVAKETDDDSFTVTIPVDQQTAINEIRKQRTDFSQEFHQEAVGTLTGSRVVQTDANLIPMQDLTDGESITLQDIDNLKTLAYSIHTYATATKLTNNLLNDSAENLQAYVIKWIGLSQVLGRSQACLRALNQLFVDITDKNGNQIKAPKSTIKISKLDDVIDLIMPGSVLDGAVATSPNAKIYTTNTGFTKLAKVKNAKGEYMIEPDVTNPDIYRFRGKEIKAVEDSLFKDKDGNSLFTKLPKNAEPIVFGDLDYTGTVFDRMNGRIDLDPSLAFLENANVIRFLDRFDSKVMQPDGFALGYFNNIADSVPMISTDTTTQADDSSKSTGSK</sequence>
<organism evidence="4 5">
    <name type="scientific">Fructilactobacillus hinvesii</name>
    <dbReference type="NCBI Taxonomy" id="2940300"/>
    <lineage>
        <taxon>Bacteria</taxon>
        <taxon>Bacillati</taxon>
        <taxon>Bacillota</taxon>
        <taxon>Bacilli</taxon>
        <taxon>Lactobacillales</taxon>
        <taxon>Lactobacillaceae</taxon>
        <taxon>Fructilactobacillus</taxon>
    </lineage>
</organism>
<dbReference type="SUPFAM" id="SSF56563">
    <property type="entry name" value="Major capsid protein gp5"/>
    <property type="match status" value="1"/>
</dbReference>
<proteinExistence type="predicted"/>
<evidence type="ECO:0000313" key="4">
    <source>
        <dbReference type="EMBL" id="USS87469.1"/>
    </source>
</evidence>
<accession>A0ABY5BUP2</accession>
<feature type="compositionally biased region" description="Basic and acidic residues" evidence="2">
    <location>
        <begin position="71"/>
        <end position="88"/>
    </location>
</feature>
<gene>
    <name evidence="4" type="ORF">M3M39_04935</name>
</gene>